<keyword evidence="4" id="KW-1185">Reference proteome</keyword>
<reference evidence="4" key="1">
    <citation type="journal article" date="2024" name="IScience">
        <title>Strigolactones Initiate the Formation of Haustorium-like Structures in Castilleja.</title>
        <authorList>
            <person name="Buerger M."/>
            <person name="Peterson D."/>
            <person name="Chory J."/>
        </authorList>
    </citation>
    <scope>NUCLEOTIDE SEQUENCE [LARGE SCALE GENOMIC DNA]</scope>
</reference>
<dbReference type="Pfam" id="PF24758">
    <property type="entry name" value="LRR_At5g56370"/>
    <property type="match status" value="1"/>
</dbReference>
<dbReference type="InterPro" id="IPR032675">
    <property type="entry name" value="LRR_dom_sf"/>
</dbReference>
<dbReference type="Pfam" id="PF08387">
    <property type="entry name" value="FBD"/>
    <property type="match status" value="1"/>
</dbReference>
<sequence length="402" mass="46371">METDHEPDLISELPIGIIETILTKLPIRDAVQTCILSTKWRYKWASLTHLIFDDRITTKCDLRVQGHTEYTFLNFVTRCLFLHEGPIHKFSLCSSYLKSSPNIDQLLLFISRKAVKELSLELGTNDWFTAPSCIFLCKNLTHLKLVRCELNPPSNFDGFSCLKYLTLKQVSMPRVDIECLMSRCPLLESLTLSHFDCLELTLRAPNLKYLILDGYILEYCEQSSSCRFEKLLGGVPKLERLNIHYTKHLSTDCTGNSRKLSTIIFHDFKFIELHQVGFDDVKEIFIVLQLIVNSPNLKALQISGLSYTNDAMEAPDLQLWDKKSFIDCTFNQLKTVKLSNLSGEPHEMKLIKFLLERSPCLEEMSIMPRLCLKERRLNMLIDLVGFRRASPRASINFIHELV</sequence>
<dbReference type="Pfam" id="PF00646">
    <property type="entry name" value="F-box"/>
    <property type="match status" value="1"/>
</dbReference>
<proteinExistence type="predicted"/>
<name>A0ABD3EJ96_9LAMI</name>
<evidence type="ECO:0000259" key="2">
    <source>
        <dbReference type="SMART" id="SM00579"/>
    </source>
</evidence>
<comment type="caution">
    <text evidence="3">The sequence shown here is derived from an EMBL/GenBank/DDBJ whole genome shotgun (WGS) entry which is preliminary data.</text>
</comment>
<dbReference type="InterPro" id="IPR001810">
    <property type="entry name" value="F-box_dom"/>
</dbReference>
<accession>A0ABD3EJ96</accession>
<dbReference type="InterPro" id="IPR006566">
    <property type="entry name" value="FBD"/>
</dbReference>
<dbReference type="PANTHER" id="PTHR31639">
    <property type="entry name" value="F-BOX PROTEIN-LIKE"/>
    <property type="match status" value="1"/>
</dbReference>
<evidence type="ECO:0000313" key="4">
    <source>
        <dbReference type="Proteomes" id="UP001632038"/>
    </source>
</evidence>
<dbReference type="EMBL" id="JAVIJP010000005">
    <property type="protein sequence ID" value="KAL3654350.1"/>
    <property type="molecule type" value="Genomic_DNA"/>
</dbReference>
<dbReference type="SMART" id="SM00579">
    <property type="entry name" value="FBD"/>
    <property type="match status" value="1"/>
</dbReference>
<evidence type="ECO:0000313" key="3">
    <source>
        <dbReference type="EMBL" id="KAL3654350.1"/>
    </source>
</evidence>
<evidence type="ECO:0008006" key="5">
    <source>
        <dbReference type="Google" id="ProtNLM"/>
    </source>
</evidence>
<dbReference type="InterPro" id="IPR036047">
    <property type="entry name" value="F-box-like_dom_sf"/>
</dbReference>
<organism evidence="3 4">
    <name type="scientific">Castilleja foliolosa</name>
    <dbReference type="NCBI Taxonomy" id="1961234"/>
    <lineage>
        <taxon>Eukaryota</taxon>
        <taxon>Viridiplantae</taxon>
        <taxon>Streptophyta</taxon>
        <taxon>Embryophyta</taxon>
        <taxon>Tracheophyta</taxon>
        <taxon>Spermatophyta</taxon>
        <taxon>Magnoliopsida</taxon>
        <taxon>eudicotyledons</taxon>
        <taxon>Gunneridae</taxon>
        <taxon>Pentapetalae</taxon>
        <taxon>asterids</taxon>
        <taxon>lamiids</taxon>
        <taxon>Lamiales</taxon>
        <taxon>Orobanchaceae</taxon>
        <taxon>Pedicularideae</taxon>
        <taxon>Castillejinae</taxon>
        <taxon>Castilleja</taxon>
    </lineage>
</organism>
<dbReference type="SMART" id="SM00256">
    <property type="entry name" value="FBOX"/>
    <property type="match status" value="1"/>
</dbReference>
<feature type="domain" description="FBD" evidence="2">
    <location>
        <begin position="327"/>
        <end position="398"/>
    </location>
</feature>
<protein>
    <recommendedName>
        <fullName evidence="5">F-box domain-containing protein</fullName>
    </recommendedName>
</protein>
<dbReference type="AlphaFoldDB" id="A0ABD3EJ96"/>
<dbReference type="PANTHER" id="PTHR31639:SF237">
    <property type="entry name" value="F-BOX DOMAIN-CONTAINING PROTEIN"/>
    <property type="match status" value="1"/>
</dbReference>
<dbReference type="SUPFAM" id="SSF52047">
    <property type="entry name" value="RNI-like"/>
    <property type="match status" value="1"/>
</dbReference>
<feature type="domain" description="F-box" evidence="1">
    <location>
        <begin position="13"/>
        <end position="53"/>
    </location>
</feature>
<gene>
    <name evidence="3" type="ORF">CASFOL_004031</name>
</gene>
<evidence type="ECO:0000259" key="1">
    <source>
        <dbReference type="SMART" id="SM00256"/>
    </source>
</evidence>
<dbReference type="InterPro" id="IPR055411">
    <property type="entry name" value="LRR_FXL15/At3g58940/PEG3-like"/>
</dbReference>
<dbReference type="SUPFAM" id="SSF81383">
    <property type="entry name" value="F-box domain"/>
    <property type="match status" value="1"/>
</dbReference>
<dbReference type="Proteomes" id="UP001632038">
    <property type="component" value="Unassembled WGS sequence"/>
</dbReference>
<dbReference type="Gene3D" id="3.80.10.10">
    <property type="entry name" value="Ribonuclease Inhibitor"/>
    <property type="match status" value="1"/>
</dbReference>